<dbReference type="EMBL" id="CP021108">
    <property type="protein sequence ID" value="ARP83568.1"/>
    <property type="molecule type" value="Genomic_DNA"/>
</dbReference>
<dbReference type="NCBIfam" id="TIGR01244">
    <property type="entry name" value="TIGR01244 family sulfur transferase"/>
    <property type="match status" value="1"/>
</dbReference>
<organism evidence="2 3">
    <name type="scientific">Bordetella genomosp. 8</name>
    <dbReference type="NCBI Taxonomy" id="1416806"/>
    <lineage>
        <taxon>Bacteria</taxon>
        <taxon>Pseudomonadati</taxon>
        <taxon>Pseudomonadota</taxon>
        <taxon>Betaproteobacteria</taxon>
        <taxon>Burkholderiales</taxon>
        <taxon>Alcaligenaceae</taxon>
        <taxon>Bordetella</taxon>
    </lineage>
</organism>
<feature type="domain" description="Beta-lactamase hydrolase-like protein phosphatase-like" evidence="1">
    <location>
        <begin position="7"/>
        <end position="112"/>
    </location>
</feature>
<gene>
    <name evidence="2" type="ORF">CAL12_23985</name>
</gene>
<dbReference type="AlphaFoldDB" id="A0A1W6YRE7"/>
<accession>A0A1W6YRE7</accession>
<dbReference type="Pfam" id="PF04273">
    <property type="entry name" value="BLH_phosphatase"/>
    <property type="match status" value="1"/>
</dbReference>
<dbReference type="OrthoDB" id="9802771at2"/>
<evidence type="ECO:0000313" key="2">
    <source>
        <dbReference type="EMBL" id="ARP83568.1"/>
    </source>
</evidence>
<dbReference type="KEGG" id="bgv:CAL12_23985"/>
<dbReference type="SUPFAM" id="SSF52799">
    <property type="entry name" value="(Phosphotyrosine protein) phosphatases II"/>
    <property type="match status" value="1"/>
</dbReference>
<dbReference type="Proteomes" id="UP000194151">
    <property type="component" value="Chromosome"/>
</dbReference>
<dbReference type="Gene3D" id="3.90.190.10">
    <property type="entry name" value="Protein tyrosine phosphatase superfamily"/>
    <property type="match status" value="1"/>
</dbReference>
<dbReference type="RefSeq" id="WP_086066898.1">
    <property type="nucleotide sequence ID" value="NZ_CP021108.1"/>
</dbReference>
<reference evidence="2 3" key="1">
    <citation type="submission" date="2017-05" db="EMBL/GenBank/DDBJ databases">
        <title>Complete and WGS of Bordetella genogroups.</title>
        <authorList>
            <person name="Spilker T."/>
            <person name="LiPuma J."/>
        </authorList>
    </citation>
    <scope>NUCLEOTIDE SEQUENCE [LARGE SCALE GENOMIC DNA]</scope>
    <source>
        <strain evidence="2 3">AU19157</strain>
    </source>
</reference>
<dbReference type="InterPro" id="IPR029021">
    <property type="entry name" value="Prot-tyrosine_phosphatase-like"/>
</dbReference>
<keyword evidence="3" id="KW-1185">Reference proteome</keyword>
<proteinExistence type="predicted"/>
<dbReference type="GO" id="GO:0016787">
    <property type="term" value="F:hydrolase activity"/>
    <property type="evidence" value="ECO:0007669"/>
    <property type="project" value="InterPro"/>
</dbReference>
<dbReference type="STRING" id="1416806.CAL12_23985"/>
<sequence length="117" mass="12211">MSVPINRLTPEFAVAPQLSPDDMAAVAAAGFKSVIINRPDHEGGPDQPTAAAVSEAALNAGLQVEYQPVVSGGMTADDVATFGRLLEKLPQPVLAYCRTGTRCTNLFVASQQSGAQR</sequence>
<evidence type="ECO:0000259" key="1">
    <source>
        <dbReference type="Pfam" id="PF04273"/>
    </source>
</evidence>
<name>A0A1W6YRE7_9BORD</name>
<protein>
    <submittedName>
        <fullName evidence="2">TIGR01244 family protein</fullName>
    </submittedName>
</protein>
<evidence type="ECO:0000313" key="3">
    <source>
        <dbReference type="Proteomes" id="UP000194151"/>
    </source>
</evidence>
<dbReference type="InterPro" id="IPR005939">
    <property type="entry name" value="BLH_phosphatase-like"/>
</dbReference>